<accession>A0ABU4PN56</accession>
<keyword evidence="2" id="KW-0442">Lipid degradation</keyword>
<feature type="short sequence motif" description="DGA/G" evidence="2">
    <location>
        <begin position="286"/>
        <end position="288"/>
    </location>
</feature>
<reference evidence="4 5" key="1">
    <citation type="submission" date="2023-11" db="EMBL/GenBank/DDBJ databases">
        <title>MicrobeMod: A computational toolkit for identifying prokaryotic methylation and restriction-modification with nanopore sequencing.</title>
        <authorList>
            <person name="Crits-Christoph A."/>
            <person name="Kang S.C."/>
            <person name="Lee H."/>
            <person name="Ostrov N."/>
        </authorList>
    </citation>
    <scope>NUCLEOTIDE SEQUENCE [LARGE SCALE GENOMIC DNA]</scope>
    <source>
        <strain evidence="4 5">ATCC 14820</strain>
    </source>
</reference>
<dbReference type="EMBL" id="JAWXXV010000001">
    <property type="protein sequence ID" value="MDX5985531.1"/>
    <property type="molecule type" value="Genomic_DNA"/>
</dbReference>
<evidence type="ECO:0000313" key="5">
    <source>
        <dbReference type="Proteomes" id="UP001279660"/>
    </source>
</evidence>
<gene>
    <name evidence="4" type="ORF">SIL82_14840</name>
</gene>
<sequence length="450" mass="46990">MLGFRAGLVVIMALALGGCATRGALRIDCPNFANYIVKMPKSRLVEDIQADAGTGSPRVQALASDPRARFSLEASLAAGARSAMRPKMLLAPEAAIATSPGDAVLLLSGGGQWGAFGVGFLDRLRSAHPDQFPRARTITGVSTGGLQALFLAVGTDPAFAALRQAYAPQSESDIVNRNPQWQAVITGSIAGLAPLKRKVLAALCVDGNPTKGCPMIDALASDASADAFIGFVDAESGDFYYAPIKMMARTLPKAEAQQCIAGAAIASAAMPVFFQQVKVGDRVYYDGGVRQSVFETMVAAQAYAEGRAAALMAQSQGMATPPSPPMLYVVRNGPTVLTDDASPQKGADALTNALRAEAIVVNQLEVQSIADLRLADPTGPIGLVTADGFDRPPGSCVKEPKDAMFSPSFMACLTRFGAARADRSPPWRALTRIGPGAEPTAVRLSPLPDR</sequence>
<dbReference type="Proteomes" id="UP001279660">
    <property type="component" value="Unassembled WGS sequence"/>
</dbReference>
<evidence type="ECO:0000256" key="1">
    <source>
        <dbReference type="ARBA" id="ARBA00023098"/>
    </source>
</evidence>
<dbReference type="Gene3D" id="3.40.1090.10">
    <property type="entry name" value="Cytosolic phospholipase A2 catalytic domain"/>
    <property type="match status" value="1"/>
</dbReference>
<evidence type="ECO:0000259" key="3">
    <source>
        <dbReference type="PROSITE" id="PS51635"/>
    </source>
</evidence>
<feature type="domain" description="PNPLA" evidence="3">
    <location>
        <begin position="105"/>
        <end position="300"/>
    </location>
</feature>
<dbReference type="InterPro" id="IPR016035">
    <property type="entry name" value="Acyl_Trfase/lysoPLipase"/>
</dbReference>
<dbReference type="PROSITE" id="PS51635">
    <property type="entry name" value="PNPLA"/>
    <property type="match status" value="1"/>
</dbReference>
<name>A0ABU4PN56_9SPHN</name>
<dbReference type="RefSeq" id="WP_010407858.1">
    <property type="nucleotide sequence ID" value="NZ_JAWXXV010000001.1"/>
</dbReference>
<feature type="active site" description="Nucleophile" evidence="2">
    <location>
        <position position="142"/>
    </location>
</feature>
<protein>
    <submittedName>
        <fullName evidence="4">Patatin-like phospholipase family protein</fullName>
    </submittedName>
</protein>
<feature type="short sequence motif" description="GXGXXG" evidence="2">
    <location>
        <begin position="109"/>
        <end position="114"/>
    </location>
</feature>
<evidence type="ECO:0000256" key="2">
    <source>
        <dbReference type="PROSITE-ProRule" id="PRU01161"/>
    </source>
</evidence>
<organism evidence="4 5">
    <name type="scientific">Sphingomonas echinoides</name>
    <dbReference type="NCBI Taxonomy" id="59803"/>
    <lineage>
        <taxon>Bacteria</taxon>
        <taxon>Pseudomonadati</taxon>
        <taxon>Pseudomonadota</taxon>
        <taxon>Alphaproteobacteria</taxon>
        <taxon>Sphingomonadales</taxon>
        <taxon>Sphingomonadaceae</taxon>
        <taxon>Sphingomonas</taxon>
    </lineage>
</organism>
<dbReference type="PROSITE" id="PS51257">
    <property type="entry name" value="PROKAR_LIPOPROTEIN"/>
    <property type="match status" value="1"/>
</dbReference>
<dbReference type="Pfam" id="PF01734">
    <property type="entry name" value="Patatin"/>
    <property type="match status" value="1"/>
</dbReference>
<keyword evidence="5" id="KW-1185">Reference proteome</keyword>
<evidence type="ECO:0000313" key="4">
    <source>
        <dbReference type="EMBL" id="MDX5985531.1"/>
    </source>
</evidence>
<keyword evidence="2" id="KW-0378">Hydrolase</keyword>
<dbReference type="SUPFAM" id="SSF52151">
    <property type="entry name" value="FabD/lysophospholipase-like"/>
    <property type="match status" value="1"/>
</dbReference>
<proteinExistence type="predicted"/>
<feature type="short sequence motif" description="GXSXG" evidence="2">
    <location>
        <begin position="140"/>
        <end position="144"/>
    </location>
</feature>
<keyword evidence="1 2" id="KW-0443">Lipid metabolism</keyword>
<feature type="active site" description="Proton acceptor" evidence="2">
    <location>
        <position position="286"/>
    </location>
</feature>
<comment type="caution">
    <text evidence="4">The sequence shown here is derived from an EMBL/GenBank/DDBJ whole genome shotgun (WGS) entry which is preliminary data.</text>
</comment>
<dbReference type="InterPro" id="IPR002641">
    <property type="entry name" value="PNPLA_dom"/>
</dbReference>